<dbReference type="CDD" id="cd07731">
    <property type="entry name" value="ComA-like_MBL-fold"/>
    <property type="match status" value="1"/>
</dbReference>
<dbReference type="InterPro" id="IPR052159">
    <property type="entry name" value="Competence_DNA_uptake"/>
</dbReference>
<dbReference type="InterPro" id="IPR035681">
    <property type="entry name" value="ComA-like_MBL"/>
</dbReference>
<feature type="domain" description="Metallo-beta-lactamase" evidence="2">
    <location>
        <begin position="36"/>
        <end position="252"/>
    </location>
</feature>
<comment type="caution">
    <text evidence="3">The sequence shown here is derived from an EMBL/GenBank/DDBJ whole genome shotgun (WGS) entry which is preliminary data.</text>
</comment>
<evidence type="ECO:0000259" key="2">
    <source>
        <dbReference type="Pfam" id="PF00753"/>
    </source>
</evidence>
<feature type="chain" id="PRO_5002537849" evidence="1">
    <location>
        <begin position="22"/>
        <end position="299"/>
    </location>
</feature>
<dbReference type="PANTHER" id="PTHR30619:SF1">
    <property type="entry name" value="RECOMBINATION PROTEIN 2"/>
    <property type="match status" value="1"/>
</dbReference>
<dbReference type="InterPro" id="IPR001279">
    <property type="entry name" value="Metallo-B-lactamas"/>
</dbReference>
<accession>A0A0G1JFR3</accession>
<reference evidence="3 4" key="1">
    <citation type="journal article" date="2015" name="Nature">
        <title>rRNA introns, odd ribosomes, and small enigmatic genomes across a large radiation of phyla.</title>
        <authorList>
            <person name="Brown C.T."/>
            <person name="Hug L.A."/>
            <person name="Thomas B.C."/>
            <person name="Sharon I."/>
            <person name="Castelle C.J."/>
            <person name="Singh A."/>
            <person name="Wilkins M.J."/>
            <person name="Williams K.H."/>
            <person name="Banfield J.F."/>
        </authorList>
    </citation>
    <scope>NUCLEOTIDE SEQUENCE [LARGE SCALE GENOMIC DNA]</scope>
</reference>
<organism evidence="3 4">
    <name type="scientific">Candidatus Woesebacteria bacterium GW2011_GWB1_44_11b</name>
    <dbReference type="NCBI Taxonomy" id="1618580"/>
    <lineage>
        <taxon>Bacteria</taxon>
        <taxon>Candidatus Woeseibacteriota</taxon>
    </lineage>
</organism>
<dbReference type="PANTHER" id="PTHR30619">
    <property type="entry name" value="DNA INTERNALIZATION/COMPETENCE PROTEIN COMEC/REC2"/>
    <property type="match status" value="1"/>
</dbReference>
<dbReference type="Gene3D" id="3.60.15.10">
    <property type="entry name" value="Ribonuclease Z/Hydroxyacylglutathione hydrolase-like"/>
    <property type="match status" value="1"/>
</dbReference>
<dbReference type="AlphaFoldDB" id="A0A0G1JFR3"/>
<gene>
    <name evidence="3" type="ORF">UW21_C0003G0006</name>
</gene>
<evidence type="ECO:0000256" key="1">
    <source>
        <dbReference type="SAM" id="SignalP"/>
    </source>
</evidence>
<sequence>MKIWKYLFLILVLAISVLAFAVTRPSKNVYQIIACDVGQGDAVLITRGEDQILIDGGPDKSVTDCLSRHLPFWDRDIEVVILTHPQKDHYQGLIEIFKTYQIKTMVTSGLDSSNEGFRVLKNLVGGSGAEIIYAKRGTKMRLGLIYLEVVNPSETRINLETQALEDKESKVLGIFTSKDDPNDFSVVVNINIGNFAGLFTGDVGPDVIDDIISSGMIHEVEYLKVPHHGSKNGLSQKLLEVANPDVAVISVGKNQWGHPHKEVLDMLGNFGIRIFRTDENGDIVFETDGNDYRFVPNNF</sequence>
<dbReference type="SUPFAM" id="SSF56281">
    <property type="entry name" value="Metallo-hydrolase/oxidoreductase"/>
    <property type="match status" value="1"/>
</dbReference>
<proteinExistence type="predicted"/>
<dbReference type="Pfam" id="PF00753">
    <property type="entry name" value="Lactamase_B"/>
    <property type="match status" value="1"/>
</dbReference>
<protein>
    <submittedName>
        <fullName evidence="3">Internalization-related competence protein ComEC/Rec2 protein</fullName>
    </submittedName>
</protein>
<evidence type="ECO:0000313" key="4">
    <source>
        <dbReference type="Proteomes" id="UP000034192"/>
    </source>
</evidence>
<dbReference type="EMBL" id="LCHL01000003">
    <property type="protein sequence ID" value="KKT34244.1"/>
    <property type="molecule type" value="Genomic_DNA"/>
</dbReference>
<dbReference type="InterPro" id="IPR036866">
    <property type="entry name" value="RibonucZ/Hydroxyglut_hydro"/>
</dbReference>
<keyword evidence="1" id="KW-0732">Signal</keyword>
<dbReference type="Proteomes" id="UP000034192">
    <property type="component" value="Unassembled WGS sequence"/>
</dbReference>
<evidence type="ECO:0000313" key="3">
    <source>
        <dbReference type="EMBL" id="KKT34244.1"/>
    </source>
</evidence>
<name>A0A0G1JFR3_9BACT</name>
<feature type="signal peptide" evidence="1">
    <location>
        <begin position="1"/>
        <end position="21"/>
    </location>
</feature>